<reference evidence="2" key="1">
    <citation type="journal article" date="2014" name="Soil Biol. Biochem.">
        <title>Structure and function of bacterial communities in ageing soils: Insights from the Mendocino ecological staircase.</title>
        <authorList>
            <person name="Uroz S."/>
            <person name="Tech J.J."/>
            <person name="Sawaya N.A."/>
            <person name="Frey-Klett P."/>
            <person name="Leveau J.H.J."/>
        </authorList>
    </citation>
    <scope>NUCLEOTIDE SEQUENCE [LARGE SCALE GENOMIC DNA]</scope>
    <source>
        <strain evidence="2">Cal35</strain>
    </source>
</reference>
<dbReference type="STRING" id="279058.LT85_0496"/>
<dbReference type="EMBL" id="CP009962">
    <property type="protein sequence ID" value="AIY39656.1"/>
    <property type="molecule type" value="Genomic_DNA"/>
</dbReference>
<accession>A0A0A1F531</accession>
<dbReference type="HOGENOM" id="CLU_1822732_0_0_4"/>
<protein>
    <submittedName>
        <fullName evidence="1">Uncharacterized protein</fullName>
    </submittedName>
</protein>
<proteinExistence type="predicted"/>
<name>A0A0A1F531_9BURK</name>
<sequence>MDAMDTDDLHTWLVQQEMGCLVDLDGESIYLKADAGGAELGALLLPAPTGEQIRLALQQGFSHALAYGAGLVYHADHAVGDSLRLSQWLPGIRSWQEAARPLENLLTQLTAWRVIFAPKASTLDVSLAPAAAFDRTEQRLRLLMTAGK</sequence>
<evidence type="ECO:0000313" key="1">
    <source>
        <dbReference type="EMBL" id="AIY39656.1"/>
    </source>
</evidence>
<dbReference type="Proteomes" id="UP000030302">
    <property type="component" value="Chromosome"/>
</dbReference>
<dbReference type="AlphaFoldDB" id="A0A0A1F531"/>
<dbReference type="KEGG" id="care:LT85_0496"/>
<gene>
    <name evidence="1" type="ORF">LT85_0496</name>
</gene>
<organism evidence="1 2">
    <name type="scientific">Collimonas arenae</name>
    <dbReference type="NCBI Taxonomy" id="279058"/>
    <lineage>
        <taxon>Bacteria</taxon>
        <taxon>Pseudomonadati</taxon>
        <taxon>Pseudomonadota</taxon>
        <taxon>Betaproteobacteria</taxon>
        <taxon>Burkholderiales</taxon>
        <taxon>Oxalobacteraceae</taxon>
        <taxon>Collimonas</taxon>
    </lineage>
</organism>
<evidence type="ECO:0000313" key="2">
    <source>
        <dbReference type="Proteomes" id="UP000030302"/>
    </source>
</evidence>
<keyword evidence="2" id="KW-1185">Reference proteome</keyword>